<evidence type="ECO:0000313" key="10">
    <source>
        <dbReference type="WBParaSite" id="MBELARI_LOCUS11058"/>
    </source>
</evidence>
<evidence type="ECO:0000313" key="9">
    <source>
        <dbReference type="Proteomes" id="UP000887575"/>
    </source>
</evidence>
<keyword evidence="3 5" id="KW-0067">ATP-binding</keyword>
<evidence type="ECO:0000256" key="7">
    <source>
        <dbReference type="SAM" id="MobiDB-lite"/>
    </source>
</evidence>
<keyword evidence="9" id="KW-1185">Reference proteome</keyword>
<feature type="region of interest" description="Disordered" evidence="7">
    <location>
        <begin position="283"/>
        <end position="304"/>
    </location>
</feature>
<dbReference type="GO" id="GO:0005524">
    <property type="term" value="F:ATP binding"/>
    <property type="evidence" value="ECO:0007669"/>
    <property type="project" value="UniProtKB-UniRule"/>
</dbReference>
<dbReference type="InterPro" id="IPR011009">
    <property type="entry name" value="Kinase-like_dom_sf"/>
</dbReference>
<keyword evidence="6" id="KW-0723">Serine/threonine-protein kinase</keyword>
<dbReference type="GO" id="GO:0004674">
    <property type="term" value="F:protein serine/threonine kinase activity"/>
    <property type="evidence" value="ECO:0007669"/>
    <property type="project" value="UniProtKB-KW"/>
</dbReference>
<dbReference type="AlphaFoldDB" id="A0AAF3EAW6"/>
<comment type="cofactor">
    <cofactor evidence="1">
        <name>Mg(2+)</name>
        <dbReference type="ChEBI" id="CHEBI:18420"/>
    </cofactor>
</comment>
<keyword evidence="4" id="KW-0460">Magnesium</keyword>
<keyword evidence="6" id="KW-0418">Kinase</keyword>
<evidence type="ECO:0000259" key="8">
    <source>
        <dbReference type="PROSITE" id="PS50011"/>
    </source>
</evidence>
<dbReference type="PROSITE" id="PS00107">
    <property type="entry name" value="PROTEIN_KINASE_ATP"/>
    <property type="match status" value="1"/>
</dbReference>
<keyword evidence="2 5" id="KW-0547">Nucleotide-binding</keyword>
<organism evidence="9 10">
    <name type="scientific">Mesorhabditis belari</name>
    <dbReference type="NCBI Taxonomy" id="2138241"/>
    <lineage>
        <taxon>Eukaryota</taxon>
        <taxon>Metazoa</taxon>
        <taxon>Ecdysozoa</taxon>
        <taxon>Nematoda</taxon>
        <taxon>Chromadorea</taxon>
        <taxon>Rhabditida</taxon>
        <taxon>Rhabditina</taxon>
        <taxon>Rhabditomorpha</taxon>
        <taxon>Rhabditoidea</taxon>
        <taxon>Rhabditidae</taxon>
        <taxon>Mesorhabditinae</taxon>
        <taxon>Mesorhabditis</taxon>
    </lineage>
</organism>
<dbReference type="PANTHER" id="PTHR24347">
    <property type="entry name" value="SERINE/THREONINE-PROTEIN KINASE"/>
    <property type="match status" value="1"/>
</dbReference>
<feature type="domain" description="Protein kinase" evidence="8">
    <location>
        <begin position="42"/>
        <end position="293"/>
    </location>
</feature>
<keyword evidence="6" id="KW-0808">Transferase</keyword>
<dbReference type="SUPFAM" id="SSF56112">
    <property type="entry name" value="Protein kinase-like (PK-like)"/>
    <property type="match status" value="1"/>
</dbReference>
<sequence>MIRISRQPRLVHSTSKHANEGFFGQSENIKMLESRACLEKMYDIGSTIGRGNFSQVFYSVRRKDDHKCALKEVYKQQLRGKWFFVENEVELMMVCSHDHICTMMDAFQTPTKYFIIFDYAESGDLFEAVKASGRLTEMDAAHIVQQIASALAYLHARKIVHRDIKPENVLLYSENTAKLCDFGLACTMLGPLYRVCGTPTYCAPEILKETGYGLSVDVWSLGVVLHVMLVGFAPFRSSDRQRLFRLITRAQLSLDLPEWRRVSRPARDLVMKMLNVCADKRPKASEISSHPWVSDLVSEPDEEE</sequence>
<proteinExistence type="inferred from homology"/>
<protein>
    <recommendedName>
        <fullName evidence="8">Protein kinase domain-containing protein</fullName>
    </recommendedName>
</protein>
<dbReference type="PROSITE" id="PS00108">
    <property type="entry name" value="PROTEIN_KINASE_ST"/>
    <property type="match status" value="1"/>
</dbReference>
<reference evidence="10" key="1">
    <citation type="submission" date="2024-02" db="UniProtKB">
        <authorList>
            <consortium name="WormBaseParasite"/>
        </authorList>
    </citation>
    <scope>IDENTIFICATION</scope>
</reference>
<dbReference type="Gene3D" id="1.10.510.10">
    <property type="entry name" value="Transferase(Phosphotransferase) domain 1"/>
    <property type="match status" value="1"/>
</dbReference>
<evidence type="ECO:0000256" key="2">
    <source>
        <dbReference type="ARBA" id="ARBA00022741"/>
    </source>
</evidence>
<evidence type="ECO:0000256" key="4">
    <source>
        <dbReference type="ARBA" id="ARBA00022842"/>
    </source>
</evidence>
<dbReference type="Proteomes" id="UP000887575">
    <property type="component" value="Unassembled WGS sequence"/>
</dbReference>
<accession>A0AAF3EAW6</accession>
<evidence type="ECO:0000256" key="3">
    <source>
        <dbReference type="ARBA" id="ARBA00022840"/>
    </source>
</evidence>
<evidence type="ECO:0000256" key="6">
    <source>
        <dbReference type="RuleBase" id="RU000304"/>
    </source>
</evidence>
<dbReference type="InterPro" id="IPR000719">
    <property type="entry name" value="Prot_kinase_dom"/>
</dbReference>
<dbReference type="WBParaSite" id="MBELARI_LOCUS11058">
    <property type="protein sequence ID" value="MBELARI_LOCUS11058"/>
    <property type="gene ID" value="MBELARI_LOCUS11058"/>
</dbReference>
<dbReference type="CDD" id="cd05117">
    <property type="entry name" value="STKc_CAMK"/>
    <property type="match status" value="1"/>
</dbReference>
<dbReference type="PROSITE" id="PS50011">
    <property type="entry name" value="PROTEIN_KINASE_DOM"/>
    <property type="match status" value="1"/>
</dbReference>
<evidence type="ECO:0000256" key="5">
    <source>
        <dbReference type="PROSITE-ProRule" id="PRU10141"/>
    </source>
</evidence>
<dbReference type="Pfam" id="PF00069">
    <property type="entry name" value="Pkinase"/>
    <property type="match status" value="1"/>
</dbReference>
<dbReference type="FunFam" id="1.10.510.10:FF:000571">
    <property type="entry name" value="Maternal embryonic leucine zipper kinase"/>
    <property type="match status" value="1"/>
</dbReference>
<dbReference type="InterPro" id="IPR017441">
    <property type="entry name" value="Protein_kinase_ATP_BS"/>
</dbReference>
<name>A0AAF3EAW6_9BILA</name>
<dbReference type="SMART" id="SM00220">
    <property type="entry name" value="S_TKc"/>
    <property type="match status" value="1"/>
</dbReference>
<evidence type="ECO:0000256" key="1">
    <source>
        <dbReference type="ARBA" id="ARBA00001946"/>
    </source>
</evidence>
<dbReference type="InterPro" id="IPR008271">
    <property type="entry name" value="Ser/Thr_kinase_AS"/>
</dbReference>
<feature type="binding site" evidence="5">
    <location>
        <position position="71"/>
    </location>
    <ligand>
        <name>ATP</name>
        <dbReference type="ChEBI" id="CHEBI:30616"/>
    </ligand>
</feature>
<comment type="similarity">
    <text evidence="6">Belongs to the protein kinase superfamily.</text>
</comment>